<keyword evidence="1" id="KW-1133">Transmembrane helix</keyword>
<dbReference type="STRING" id="126957.T1JMT7"/>
<feature type="transmembrane region" description="Helical" evidence="1">
    <location>
        <begin position="92"/>
        <end position="111"/>
    </location>
</feature>
<feature type="transmembrane region" description="Helical" evidence="1">
    <location>
        <begin position="58"/>
        <end position="80"/>
    </location>
</feature>
<accession>T1JMT7</accession>
<dbReference type="EnsemblMetazoa" id="SMAR015167-RA">
    <property type="protein sequence ID" value="SMAR015167-PA"/>
    <property type="gene ID" value="SMAR015167"/>
</dbReference>
<dbReference type="Proteomes" id="UP000014500">
    <property type="component" value="Unassembled WGS sequence"/>
</dbReference>
<dbReference type="eggNOG" id="KOG2504">
    <property type="taxonomic scope" value="Eukaryota"/>
</dbReference>
<reference evidence="3" key="1">
    <citation type="submission" date="2011-05" db="EMBL/GenBank/DDBJ databases">
        <authorList>
            <person name="Richards S.R."/>
            <person name="Qu J."/>
            <person name="Jiang H."/>
            <person name="Jhangiani S.N."/>
            <person name="Agravi P."/>
            <person name="Goodspeed R."/>
            <person name="Gross S."/>
            <person name="Mandapat C."/>
            <person name="Jackson L."/>
            <person name="Mathew T."/>
            <person name="Pu L."/>
            <person name="Thornton R."/>
            <person name="Saada N."/>
            <person name="Wilczek-Boney K.B."/>
            <person name="Lee S."/>
            <person name="Kovar C."/>
            <person name="Wu Y."/>
            <person name="Scherer S.E."/>
            <person name="Worley K.C."/>
            <person name="Muzny D.M."/>
            <person name="Gibbs R."/>
        </authorList>
    </citation>
    <scope>NUCLEOTIDE SEQUENCE</scope>
    <source>
        <strain evidence="3">Brora</strain>
    </source>
</reference>
<proteinExistence type="predicted"/>
<feature type="transmembrane region" description="Helical" evidence="1">
    <location>
        <begin position="123"/>
        <end position="139"/>
    </location>
</feature>
<name>T1JMT7_STRMM</name>
<dbReference type="AlphaFoldDB" id="T1JMT7"/>
<evidence type="ECO:0000256" key="1">
    <source>
        <dbReference type="SAM" id="Phobius"/>
    </source>
</evidence>
<keyword evidence="3" id="KW-1185">Reference proteome</keyword>
<dbReference type="InterPro" id="IPR050327">
    <property type="entry name" value="Proton-linked_MCT"/>
</dbReference>
<keyword evidence="1" id="KW-0472">Membrane</keyword>
<dbReference type="Gene3D" id="1.20.1250.20">
    <property type="entry name" value="MFS general substrate transporter like domains"/>
    <property type="match status" value="1"/>
</dbReference>
<dbReference type="GO" id="GO:0022857">
    <property type="term" value="F:transmembrane transporter activity"/>
    <property type="evidence" value="ECO:0007669"/>
    <property type="project" value="InterPro"/>
</dbReference>
<feature type="transmembrane region" description="Helical" evidence="1">
    <location>
        <begin position="33"/>
        <end position="52"/>
    </location>
</feature>
<dbReference type="PANTHER" id="PTHR11360">
    <property type="entry name" value="MONOCARBOXYLATE TRANSPORTER"/>
    <property type="match status" value="1"/>
</dbReference>
<dbReference type="PANTHER" id="PTHR11360:SF284">
    <property type="entry name" value="EG:103B4.3 PROTEIN-RELATED"/>
    <property type="match status" value="1"/>
</dbReference>
<dbReference type="InterPro" id="IPR011701">
    <property type="entry name" value="MFS"/>
</dbReference>
<organism evidence="2 3">
    <name type="scientific">Strigamia maritima</name>
    <name type="common">European centipede</name>
    <name type="synonym">Geophilus maritimus</name>
    <dbReference type="NCBI Taxonomy" id="126957"/>
    <lineage>
        <taxon>Eukaryota</taxon>
        <taxon>Metazoa</taxon>
        <taxon>Ecdysozoa</taxon>
        <taxon>Arthropoda</taxon>
        <taxon>Myriapoda</taxon>
        <taxon>Chilopoda</taxon>
        <taxon>Pleurostigmophora</taxon>
        <taxon>Geophilomorpha</taxon>
        <taxon>Linotaeniidae</taxon>
        <taxon>Strigamia</taxon>
    </lineage>
</organism>
<keyword evidence="1" id="KW-0812">Transmembrane</keyword>
<dbReference type="EMBL" id="JH431569">
    <property type="status" value="NOT_ANNOTATED_CDS"/>
    <property type="molecule type" value="Genomic_DNA"/>
</dbReference>
<dbReference type="SUPFAM" id="SSF103473">
    <property type="entry name" value="MFS general substrate transporter"/>
    <property type="match status" value="1"/>
</dbReference>
<dbReference type="HOGENOM" id="CLU_1808637_0_0_1"/>
<dbReference type="Pfam" id="PF07690">
    <property type="entry name" value="MFS_1"/>
    <property type="match status" value="1"/>
</dbReference>
<dbReference type="InterPro" id="IPR036259">
    <property type="entry name" value="MFS_trans_sf"/>
</dbReference>
<evidence type="ECO:0000313" key="3">
    <source>
        <dbReference type="Proteomes" id="UP000014500"/>
    </source>
</evidence>
<reference evidence="2" key="2">
    <citation type="submission" date="2015-02" db="UniProtKB">
        <authorList>
            <consortium name="EnsemblMetazoa"/>
        </authorList>
    </citation>
    <scope>IDENTIFICATION</scope>
</reference>
<sequence length="143" mass="15964">MNKLEQRNHAVHLCELLSNNRPLSCGIVTDIQFIYLYRTIMFSIALICIAFSKNYIQIAFGIFFFGMFAGSAFVLIPVILTKNHGVSKLASSFGILRSSMALTCLIAPPIAGYIRDVTGSFKASLWIIVCMFIIAVLKYRNNT</sequence>
<protein>
    <recommendedName>
        <fullName evidence="4">Major facilitator superfamily (MFS) profile domain-containing protein</fullName>
    </recommendedName>
</protein>
<evidence type="ECO:0008006" key="4">
    <source>
        <dbReference type="Google" id="ProtNLM"/>
    </source>
</evidence>
<dbReference type="PhylomeDB" id="T1JMT7"/>
<evidence type="ECO:0000313" key="2">
    <source>
        <dbReference type="EnsemblMetazoa" id="SMAR015167-PA"/>
    </source>
</evidence>